<feature type="domain" description="VOC" evidence="1">
    <location>
        <begin position="2"/>
        <end position="124"/>
    </location>
</feature>
<name>A0ABT1QQQ6_9GAMM</name>
<dbReference type="InterPro" id="IPR037523">
    <property type="entry name" value="VOC_core"/>
</dbReference>
<dbReference type="RefSeq" id="WP_255913472.1">
    <property type="nucleotide sequence ID" value="NZ_JANFQO010000006.1"/>
</dbReference>
<evidence type="ECO:0000259" key="1">
    <source>
        <dbReference type="PROSITE" id="PS51819"/>
    </source>
</evidence>
<protein>
    <submittedName>
        <fullName evidence="2">VOC family protein</fullName>
    </submittedName>
</protein>
<dbReference type="InterPro" id="IPR041581">
    <property type="entry name" value="Glyoxalase_6"/>
</dbReference>
<dbReference type="SUPFAM" id="SSF54593">
    <property type="entry name" value="Glyoxalase/Bleomycin resistance protein/Dihydroxybiphenyl dioxygenase"/>
    <property type="match status" value="1"/>
</dbReference>
<dbReference type="Pfam" id="PF18029">
    <property type="entry name" value="Glyoxalase_6"/>
    <property type="match status" value="1"/>
</dbReference>
<accession>A0ABT1QQQ6</accession>
<gene>
    <name evidence="2" type="ORF">NM961_07780</name>
</gene>
<reference evidence="2" key="1">
    <citation type="submission" date="2022-07" db="EMBL/GenBank/DDBJ databases">
        <title>Tahibacter sp., a new gammaproteobacterium isolated from the silt sample collected at pig farm.</title>
        <authorList>
            <person name="Chen H."/>
        </authorList>
    </citation>
    <scope>NUCLEOTIDE SEQUENCE</scope>
    <source>
        <strain evidence="2">P2K</strain>
    </source>
</reference>
<organism evidence="2 3">
    <name type="scientific">Tahibacter harae</name>
    <dbReference type="NCBI Taxonomy" id="2963937"/>
    <lineage>
        <taxon>Bacteria</taxon>
        <taxon>Pseudomonadati</taxon>
        <taxon>Pseudomonadota</taxon>
        <taxon>Gammaproteobacteria</taxon>
        <taxon>Lysobacterales</taxon>
        <taxon>Rhodanobacteraceae</taxon>
        <taxon>Tahibacter</taxon>
    </lineage>
</organism>
<keyword evidence="3" id="KW-1185">Reference proteome</keyword>
<comment type="caution">
    <text evidence="2">The sequence shown here is derived from an EMBL/GenBank/DDBJ whole genome shotgun (WGS) entry which is preliminary data.</text>
</comment>
<dbReference type="PROSITE" id="PS51819">
    <property type="entry name" value="VOC"/>
    <property type="match status" value="1"/>
</dbReference>
<sequence>MGRLLLNIDVPELDSAVAFYTQAVRLELRRYLFGHSVAELEGAGVAVFLLLKPAGSIGAGGQPRDYGRHWTPVHFDLVVDDLEGALRRALDAGAVAESGIESAAWGRQVRLADPYGHGFCLVEFSATGYASVADG</sequence>
<proteinExistence type="predicted"/>
<evidence type="ECO:0000313" key="2">
    <source>
        <dbReference type="EMBL" id="MCQ4164607.1"/>
    </source>
</evidence>
<evidence type="ECO:0000313" key="3">
    <source>
        <dbReference type="Proteomes" id="UP001165498"/>
    </source>
</evidence>
<dbReference type="InterPro" id="IPR029068">
    <property type="entry name" value="Glyas_Bleomycin-R_OHBP_Dase"/>
</dbReference>
<dbReference type="Gene3D" id="3.10.180.10">
    <property type="entry name" value="2,3-Dihydroxybiphenyl 1,2-Dioxygenase, domain 1"/>
    <property type="match status" value="1"/>
</dbReference>
<dbReference type="EMBL" id="JANFQO010000006">
    <property type="protein sequence ID" value="MCQ4164607.1"/>
    <property type="molecule type" value="Genomic_DNA"/>
</dbReference>
<dbReference type="Proteomes" id="UP001165498">
    <property type="component" value="Unassembled WGS sequence"/>
</dbReference>